<keyword evidence="4" id="KW-1185">Reference proteome</keyword>
<evidence type="ECO:0000256" key="1">
    <source>
        <dbReference type="SAM" id="MobiDB-lite"/>
    </source>
</evidence>
<feature type="compositionally biased region" description="Low complexity" evidence="1">
    <location>
        <begin position="41"/>
        <end position="52"/>
    </location>
</feature>
<dbReference type="EMBL" id="CAJHNH020007857">
    <property type="protein sequence ID" value="CAG5135051.1"/>
    <property type="molecule type" value="Genomic_DNA"/>
</dbReference>
<comment type="caution">
    <text evidence="3">The sequence shown here is derived from an EMBL/GenBank/DDBJ whole genome shotgun (WGS) entry which is preliminary data.</text>
</comment>
<sequence>MAYDRPSILSNLPTSPLTQAPKYPARYVPDVAMSPQTEVNPSRSPRRYSAASTHQASADADKEEVYGEADWENYWDPQDLRDLPPPGPKLQPEPIYENSMPDKNKFLGTHQVMQLDDKSYSNVITHYEKTLVMFYNPFQCDSVFPGMQFASAASANTNKLHRYASVDCSTEKELCLDQKILKTPVFKLYSNGYIISNIGDPDKFNADQMRMLVTMTPVLNQPRQELAKVFSARS</sequence>
<dbReference type="SUPFAM" id="SSF52833">
    <property type="entry name" value="Thioredoxin-like"/>
    <property type="match status" value="1"/>
</dbReference>
<protein>
    <recommendedName>
        <fullName evidence="2">Thioredoxin domain-containing protein</fullName>
    </recommendedName>
</protein>
<evidence type="ECO:0000259" key="2">
    <source>
        <dbReference type="Pfam" id="PF00085"/>
    </source>
</evidence>
<feature type="domain" description="Thioredoxin" evidence="2">
    <location>
        <begin position="112"/>
        <end position="199"/>
    </location>
</feature>
<dbReference type="Proteomes" id="UP000678393">
    <property type="component" value="Unassembled WGS sequence"/>
</dbReference>
<name>A0A8S4AAF5_9EUPU</name>
<dbReference type="Gene3D" id="3.40.30.10">
    <property type="entry name" value="Glutaredoxin"/>
    <property type="match status" value="1"/>
</dbReference>
<dbReference type="Pfam" id="PF00085">
    <property type="entry name" value="Thioredoxin"/>
    <property type="match status" value="1"/>
</dbReference>
<gene>
    <name evidence="3" type="ORF">CUNI_LOCUS20609</name>
</gene>
<proteinExistence type="predicted"/>
<dbReference type="InterPro" id="IPR013766">
    <property type="entry name" value="Thioredoxin_domain"/>
</dbReference>
<organism evidence="3 4">
    <name type="scientific">Candidula unifasciata</name>
    <dbReference type="NCBI Taxonomy" id="100452"/>
    <lineage>
        <taxon>Eukaryota</taxon>
        <taxon>Metazoa</taxon>
        <taxon>Spiralia</taxon>
        <taxon>Lophotrochozoa</taxon>
        <taxon>Mollusca</taxon>
        <taxon>Gastropoda</taxon>
        <taxon>Heterobranchia</taxon>
        <taxon>Euthyneura</taxon>
        <taxon>Panpulmonata</taxon>
        <taxon>Eupulmonata</taxon>
        <taxon>Stylommatophora</taxon>
        <taxon>Helicina</taxon>
        <taxon>Helicoidea</taxon>
        <taxon>Geomitridae</taxon>
        <taxon>Candidula</taxon>
    </lineage>
</organism>
<dbReference type="AlphaFoldDB" id="A0A8S4AAF5"/>
<feature type="compositionally biased region" description="Polar residues" evidence="1">
    <location>
        <begin position="8"/>
        <end position="18"/>
    </location>
</feature>
<accession>A0A8S4AAF5</accession>
<evidence type="ECO:0000313" key="3">
    <source>
        <dbReference type="EMBL" id="CAG5135051.1"/>
    </source>
</evidence>
<reference evidence="3" key="1">
    <citation type="submission" date="2021-04" db="EMBL/GenBank/DDBJ databases">
        <authorList>
            <consortium name="Molecular Ecology Group"/>
        </authorList>
    </citation>
    <scope>NUCLEOTIDE SEQUENCE</scope>
</reference>
<dbReference type="CDD" id="cd02961">
    <property type="entry name" value="PDI_a_family"/>
    <property type="match status" value="1"/>
</dbReference>
<dbReference type="InterPro" id="IPR036249">
    <property type="entry name" value="Thioredoxin-like_sf"/>
</dbReference>
<evidence type="ECO:0000313" key="4">
    <source>
        <dbReference type="Proteomes" id="UP000678393"/>
    </source>
</evidence>
<feature type="region of interest" description="Disordered" evidence="1">
    <location>
        <begin position="1"/>
        <end position="63"/>
    </location>
</feature>